<name>A0ABX2ZX69_9GAMM</name>
<dbReference type="RefSeq" id="WP_069314357.1">
    <property type="nucleotide sequence ID" value="NZ_MDTU01000005.1"/>
</dbReference>
<keyword evidence="2" id="KW-1133">Transmembrane helix</keyword>
<feature type="region of interest" description="Disordered" evidence="1">
    <location>
        <begin position="62"/>
        <end position="81"/>
    </location>
</feature>
<reference evidence="3 4" key="1">
    <citation type="submission" date="2016-08" db="EMBL/GenBank/DDBJ databases">
        <title>Draft genome sequence of Candidatus Piscirickettsia litoralis, from seawater.</title>
        <authorList>
            <person name="Wan X."/>
            <person name="Lee A.J."/>
            <person name="Hou S."/>
            <person name="Donachie S.P."/>
        </authorList>
    </citation>
    <scope>NUCLEOTIDE SEQUENCE [LARGE SCALE GENOMIC DNA]</scope>
    <source>
        <strain evidence="3 4">Y2</strain>
    </source>
</reference>
<evidence type="ECO:0000256" key="2">
    <source>
        <dbReference type="SAM" id="Phobius"/>
    </source>
</evidence>
<evidence type="ECO:0000256" key="1">
    <source>
        <dbReference type="SAM" id="MobiDB-lite"/>
    </source>
</evidence>
<keyword evidence="2" id="KW-0472">Membrane</keyword>
<keyword evidence="4" id="KW-1185">Reference proteome</keyword>
<gene>
    <name evidence="3" type="ORF">BGC07_17560</name>
</gene>
<evidence type="ECO:0000313" key="4">
    <source>
        <dbReference type="Proteomes" id="UP000094329"/>
    </source>
</evidence>
<protein>
    <submittedName>
        <fullName evidence="3">Uncharacterized protein</fullName>
    </submittedName>
</protein>
<accession>A0ABX2ZX69</accession>
<sequence length="81" mass="9706">MSASFIKFLIQIVGKVFVFFFAMLRRQKLEQDRKKEQAEYDDLQKDTLSWWSKHFNRGMQPRDKYNAIETSQANATADRKQ</sequence>
<keyword evidence="2" id="KW-0812">Transmembrane</keyword>
<comment type="caution">
    <text evidence="3">The sequence shown here is derived from an EMBL/GenBank/DDBJ whole genome shotgun (WGS) entry which is preliminary data.</text>
</comment>
<dbReference type="EMBL" id="MDTU01000005">
    <property type="protein sequence ID" value="ODN41221.1"/>
    <property type="molecule type" value="Genomic_DNA"/>
</dbReference>
<organism evidence="3 4">
    <name type="scientific">Piscirickettsia litoralis</name>
    <dbReference type="NCBI Taxonomy" id="1891921"/>
    <lineage>
        <taxon>Bacteria</taxon>
        <taxon>Pseudomonadati</taxon>
        <taxon>Pseudomonadota</taxon>
        <taxon>Gammaproteobacteria</taxon>
        <taxon>Thiotrichales</taxon>
        <taxon>Piscirickettsiaceae</taxon>
        <taxon>Piscirickettsia</taxon>
    </lineage>
</organism>
<evidence type="ECO:0000313" key="3">
    <source>
        <dbReference type="EMBL" id="ODN41221.1"/>
    </source>
</evidence>
<dbReference type="Proteomes" id="UP000094329">
    <property type="component" value="Unassembled WGS sequence"/>
</dbReference>
<proteinExistence type="predicted"/>
<feature type="transmembrane region" description="Helical" evidence="2">
    <location>
        <begin position="6"/>
        <end position="24"/>
    </location>
</feature>